<name>A0ABM1K8C0_GEKJA</name>
<organism evidence="15 16">
    <name type="scientific">Gekko japonicus</name>
    <name type="common">Schlegel's Japanese gecko</name>
    <dbReference type="NCBI Taxonomy" id="146911"/>
    <lineage>
        <taxon>Eukaryota</taxon>
        <taxon>Metazoa</taxon>
        <taxon>Chordata</taxon>
        <taxon>Craniata</taxon>
        <taxon>Vertebrata</taxon>
        <taxon>Euteleostomi</taxon>
        <taxon>Lepidosauria</taxon>
        <taxon>Squamata</taxon>
        <taxon>Bifurcata</taxon>
        <taxon>Gekkota</taxon>
        <taxon>Gekkonidae</taxon>
        <taxon>Gekkoninae</taxon>
        <taxon>Gekko</taxon>
    </lineage>
</organism>
<keyword evidence="3" id="KW-0800">Toxin</keyword>
<dbReference type="PRINTS" id="PR01407">
    <property type="entry name" value="BUTYPHLNCDUF"/>
</dbReference>
<evidence type="ECO:0000256" key="1">
    <source>
        <dbReference type="ARBA" id="ARBA00009651"/>
    </source>
</evidence>
<protein>
    <submittedName>
        <fullName evidence="16">Tripartite motif-containing protein 65 isoform X1</fullName>
    </submittedName>
</protein>
<evidence type="ECO:0000313" key="15">
    <source>
        <dbReference type="Proteomes" id="UP000694871"/>
    </source>
</evidence>
<evidence type="ECO:0000256" key="7">
    <source>
        <dbReference type="ARBA" id="ARBA00022859"/>
    </source>
</evidence>
<keyword evidence="10" id="KW-0175">Coiled coil</keyword>
<dbReference type="RefSeq" id="XP_015269957.1">
    <property type="nucleotide sequence ID" value="XM_015414471.1"/>
</dbReference>
<dbReference type="PROSITE" id="PS50119">
    <property type="entry name" value="ZF_BBOX"/>
    <property type="match status" value="1"/>
</dbReference>
<dbReference type="PROSITE" id="PS50188">
    <property type="entry name" value="B302_SPRY"/>
    <property type="match status" value="1"/>
</dbReference>
<dbReference type="InterPro" id="IPR027370">
    <property type="entry name" value="Znf-RING_euk"/>
</dbReference>
<evidence type="ECO:0000256" key="11">
    <source>
        <dbReference type="SAM" id="MobiDB-lite"/>
    </source>
</evidence>
<reference evidence="16" key="1">
    <citation type="submission" date="2025-08" db="UniProtKB">
        <authorList>
            <consortium name="RefSeq"/>
        </authorList>
    </citation>
    <scope>IDENTIFICATION</scope>
</reference>
<keyword evidence="5 9" id="KW-0863">Zinc-finger</keyword>
<evidence type="ECO:0000256" key="3">
    <source>
        <dbReference type="ARBA" id="ARBA00022699"/>
    </source>
</evidence>
<comment type="similarity">
    <text evidence="1">Belongs to the ohanin/vespryn family.</text>
</comment>
<dbReference type="InterPro" id="IPR006574">
    <property type="entry name" value="PRY"/>
</dbReference>
<dbReference type="InterPro" id="IPR003879">
    <property type="entry name" value="Butyrophylin_SPRY"/>
</dbReference>
<dbReference type="SMART" id="SM00449">
    <property type="entry name" value="SPRY"/>
    <property type="match status" value="1"/>
</dbReference>
<evidence type="ECO:0000256" key="5">
    <source>
        <dbReference type="ARBA" id="ARBA00022771"/>
    </source>
</evidence>
<dbReference type="GeneID" id="107113182"/>
<dbReference type="PANTHER" id="PTHR25465">
    <property type="entry name" value="B-BOX DOMAIN CONTAINING"/>
    <property type="match status" value="1"/>
</dbReference>
<keyword evidence="2" id="KW-0399">Innate immunity</keyword>
<feature type="domain" description="B box-type" evidence="13">
    <location>
        <begin position="100"/>
        <end position="148"/>
    </location>
</feature>
<dbReference type="InterPro" id="IPR000315">
    <property type="entry name" value="Znf_B-box"/>
</dbReference>
<comment type="function">
    <text evidence="8">Neurotoxin that produces dose-dependent hypolocomotion and hyperalgesia in mice. May directly act on the central nervous system, as it is 6500-fold more potent when administered intracerebroventricularly than intraperitoneal.</text>
</comment>
<dbReference type="Pfam" id="PF00622">
    <property type="entry name" value="SPRY"/>
    <property type="match status" value="1"/>
</dbReference>
<dbReference type="Pfam" id="PF25600">
    <property type="entry name" value="TRIM_CC"/>
    <property type="match status" value="1"/>
</dbReference>
<gene>
    <name evidence="16" type="primary">TRIM65</name>
</gene>
<accession>A0ABM1K8C0</accession>
<dbReference type="InterPro" id="IPR017907">
    <property type="entry name" value="Znf_RING_CS"/>
</dbReference>
<dbReference type="Gene3D" id="2.60.120.920">
    <property type="match status" value="1"/>
</dbReference>
<feature type="domain" description="RING-type" evidence="12">
    <location>
        <begin position="15"/>
        <end position="62"/>
    </location>
</feature>
<dbReference type="InterPro" id="IPR001870">
    <property type="entry name" value="B30.2/SPRY"/>
</dbReference>
<dbReference type="SUPFAM" id="SSF57850">
    <property type="entry name" value="RING/U-box"/>
    <property type="match status" value="1"/>
</dbReference>
<evidence type="ECO:0000256" key="2">
    <source>
        <dbReference type="ARBA" id="ARBA00022588"/>
    </source>
</evidence>
<dbReference type="SMART" id="SM00589">
    <property type="entry name" value="PRY"/>
    <property type="match status" value="1"/>
</dbReference>
<dbReference type="SUPFAM" id="SSF57845">
    <property type="entry name" value="B-box zinc-binding domain"/>
    <property type="match status" value="1"/>
</dbReference>
<evidence type="ECO:0000256" key="10">
    <source>
        <dbReference type="SAM" id="Coils"/>
    </source>
</evidence>
<feature type="domain" description="B30.2/SPRY" evidence="14">
    <location>
        <begin position="325"/>
        <end position="521"/>
    </location>
</feature>
<evidence type="ECO:0000256" key="8">
    <source>
        <dbReference type="ARBA" id="ARBA00034460"/>
    </source>
</evidence>
<feature type="region of interest" description="Disordered" evidence="11">
    <location>
        <begin position="531"/>
        <end position="551"/>
    </location>
</feature>
<dbReference type="InterPro" id="IPR013320">
    <property type="entry name" value="ConA-like_dom_sf"/>
</dbReference>
<proteinExistence type="inferred from homology"/>
<dbReference type="SUPFAM" id="SSF49899">
    <property type="entry name" value="Concanavalin A-like lectins/glucanases"/>
    <property type="match status" value="1"/>
</dbReference>
<dbReference type="Pfam" id="PF13445">
    <property type="entry name" value="zf-RING_UBOX"/>
    <property type="match status" value="1"/>
</dbReference>
<feature type="coiled-coil region" evidence="10">
    <location>
        <begin position="144"/>
        <end position="178"/>
    </location>
</feature>
<keyword evidence="7" id="KW-0391">Immunity</keyword>
<dbReference type="PANTHER" id="PTHR25465:SF14">
    <property type="entry name" value="E3 UBIQUITIN-PROTEIN LIGASE TRIM65"/>
    <property type="match status" value="1"/>
</dbReference>
<keyword evidence="4" id="KW-0479">Metal-binding</keyword>
<dbReference type="Gene3D" id="3.30.40.10">
    <property type="entry name" value="Zinc/RING finger domain, C3HC4 (zinc finger)"/>
    <property type="match status" value="1"/>
</dbReference>
<dbReference type="InterPro" id="IPR003877">
    <property type="entry name" value="SPRY_dom"/>
</dbReference>
<dbReference type="InterPro" id="IPR051051">
    <property type="entry name" value="E3_ubiq-ligase_TRIM/RNF"/>
</dbReference>
<dbReference type="Gene3D" id="3.30.160.60">
    <property type="entry name" value="Classic Zinc Finger"/>
    <property type="match status" value="1"/>
</dbReference>
<dbReference type="CDD" id="cd19835">
    <property type="entry name" value="Bbox2_TRIM65_C-IV"/>
    <property type="match status" value="1"/>
</dbReference>
<keyword evidence="6" id="KW-0862">Zinc</keyword>
<keyword evidence="3" id="KW-0528">Neurotoxin</keyword>
<sequence length="551" mass="62103">MASRGSQKLEDKLLCCICLDMFATPVTAPCGHSFCETCINSHWDKEEQGPVGQNGYTCPECRKSFSKRPQLNKTVQLDSLVEVVKLGELRAPEPEKVAAVREKRCPRHGRSVELYCKTEKQFICCVCTVKACQNHQKVLFEDERKINEENLKETLEKTEKMEKEIKEEIQKLEKLTVGIKDSSDKLKSGVLQKFVHLSEALKECQRKALERVETEQAAALSQVQENWDQLQHQQATVSEHNEKARELLACTDDMMFLEGFLVLPTPGSLEVPPALGFDLAGNVDSITKFFNEVSQVFQEALSNSFNPEAADTQSSLESKVVTGTVAQSLPETDLRMCLLKDHRNLTFDPATANKYLHMSEQNRKAKHTRGFYSTLPHGDPQKFEPWQILCAQQFTEGSNYWEVKLSGQSVIIGIAYKRISRKKQAGRTFTIGLDKLSWGLHVQEDCYLAYHNGESKKIKESLCKFIGVKLDYDQGVLSFYGIEDHMKHLHSFHSVFTEPLCPIFWLCEGTAVTLCQKSQGQSIADGMLPDSQAVSDAAEQPGDGQIALEHR</sequence>
<evidence type="ECO:0000259" key="14">
    <source>
        <dbReference type="PROSITE" id="PS50188"/>
    </source>
</evidence>
<evidence type="ECO:0000256" key="6">
    <source>
        <dbReference type="ARBA" id="ARBA00022833"/>
    </source>
</evidence>
<evidence type="ECO:0000313" key="16">
    <source>
        <dbReference type="RefSeq" id="XP_015269957.1"/>
    </source>
</evidence>
<dbReference type="PROSITE" id="PS50089">
    <property type="entry name" value="ZF_RING_2"/>
    <property type="match status" value="1"/>
</dbReference>
<dbReference type="Pfam" id="PF13765">
    <property type="entry name" value="PRY"/>
    <property type="match status" value="1"/>
</dbReference>
<keyword evidence="15" id="KW-1185">Reference proteome</keyword>
<dbReference type="Proteomes" id="UP000694871">
    <property type="component" value="Unplaced"/>
</dbReference>
<dbReference type="PROSITE" id="PS00518">
    <property type="entry name" value="ZF_RING_1"/>
    <property type="match status" value="1"/>
</dbReference>
<dbReference type="InterPro" id="IPR013083">
    <property type="entry name" value="Znf_RING/FYVE/PHD"/>
</dbReference>
<dbReference type="InterPro" id="IPR043136">
    <property type="entry name" value="B30.2/SPRY_sf"/>
</dbReference>
<evidence type="ECO:0000259" key="12">
    <source>
        <dbReference type="PROSITE" id="PS50089"/>
    </source>
</evidence>
<dbReference type="InterPro" id="IPR058030">
    <property type="entry name" value="TRIM8/14/16/25/29/45/65_CC"/>
</dbReference>
<evidence type="ECO:0000259" key="13">
    <source>
        <dbReference type="PROSITE" id="PS50119"/>
    </source>
</evidence>
<dbReference type="InterPro" id="IPR001841">
    <property type="entry name" value="Znf_RING"/>
</dbReference>
<evidence type="ECO:0000256" key="9">
    <source>
        <dbReference type="PROSITE-ProRule" id="PRU00024"/>
    </source>
</evidence>
<evidence type="ECO:0000256" key="4">
    <source>
        <dbReference type="ARBA" id="ARBA00022723"/>
    </source>
</evidence>
<dbReference type="SMART" id="SM00184">
    <property type="entry name" value="RING"/>
    <property type="match status" value="1"/>
</dbReference>